<evidence type="ECO:0000256" key="1">
    <source>
        <dbReference type="ARBA" id="ARBA00004651"/>
    </source>
</evidence>
<keyword evidence="2" id="KW-1003">Cell membrane</keyword>
<dbReference type="AlphaFoldDB" id="A0A381UFS8"/>
<evidence type="ECO:0000256" key="4">
    <source>
        <dbReference type="ARBA" id="ARBA00022989"/>
    </source>
</evidence>
<dbReference type="PANTHER" id="PTHR30482:SF17">
    <property type="entry name" value="ABC TRANSPORTER ATP-BINDING PROTEIN"/>
    <property type="match status" value="1"/>
</dbReference>
<feature type="transmembrane region" description="Helical" evidence="6">
    <location>
        <begin position="115"/>
        <end position="136"/>
    </location>
</feature>
<keyword evidence="3 6" id="KW-0812">Transmembrane</keyword>
<evidence type="ECO:0008006" key="8">
    <source>
        <dbReference type="Google" id="ProtNLM"/>
    </source>
</evidence>
<feature type="transmembrane region" description="Helical" evidence="6">
    <location>
        <begin position="51"/>
        <end position="70"/>
    </location>
</feature>
<dbReference type="InterPro" id="IPR043428">
    <property type="entry name" value="LivM-like"/>
</dbReference>
<accession>A0A381UFS8</accession>
<feature type="transmembrane region" description="Helical" evidence="6">
    <location>
        <begin position="202"/>
        <end position="223"/>
    </location>
</feature>
<evidence type="ECO:0000256" key="3">
    <source>
        <dbReference type="ARBA" id="ARBA00022692"/>
    </source>
</evidence>
<reference evidence="7" key="1">
    <citation type="submission" date="2018-05" db="EMBL/GenBank/DDBJ databases">
        <authorList>
            <person name="Lanie J.A."/>
            <person name="Ng W.-L."/>
            <person name="Kazmierczak K.M."/>
            <person name="Andrzejewski T.M."/>
            <person name="Davidsen T.M."/>
            <person name="Wayne K.J."/>
            <person name="Tettelin H."/>
            <person name="Glass J.I."/>
            <person name="Rusch D."/>
            <person name="Podicherti R."/>
            <person name="Tsui H.-C.T."/>
            <person name="Winkler M.E."/>
        </authorList>
    </citation>
    <scope>NUCLEOTIDE SEQUENCE</scope>
</reference>
<gene>
    <name evidence="7" type="ORF">METZ01_LOCUS79863</name>
</gene>
<feature type="transmembrane region" description="Helical" evidence="6">
    <location>
        <begin position="253"/>
        <end position="272"/>
    </location>
</feature>
<dbReference type="Pfam" id="PF02653">
    <property type="entry name" value="BPD_transp_2"/>
    <property type="match status" value="1"/>
</dbReference>
<evidence type="ECO:0000256" key="5">
    <source>
        <dbReference type="ARBA" id="ARBA00023136"/>
    </source>
</evidence>
<dbReference type="GO" id="GO:0015658">
    <property type="term" value="F:branched-chain amino acid transmembrane transporter activity"/>
    <property type="evidence" value="ECO:0007669"/>
    <property type="project" value="InterPro"/>
</dbReference>
<comment type="subcellular location">
    <subcellularLocation>
        <location evidence="1">Cell membrane</location>
        <topology evidence="1">Multi-pass membrane protein</topology>
    </subcellularLocation>
</comment>
<keyword evidence="4 6" id="KW-1133">Transmembrane helix</keyword>
<proteinExistence type="predicted"/>
<dbReference type="CDD" id="cd06581">
    <property type="entry name" value="TM_PBP1_LivM_like"/>
    <property type="match status" value="1"/>
</dbReference>
<protein>
    <recommendedName>
        <fullName evidence="8">Branched-chain amino acid ABC transporter permease</fullName>
    </recommendedName>
</protein>
<dbReference type="EMBL" id="UINC01006351">
    <property type="protein sequence ID" value="SVA27009.1"/>
    <property type="molecule type" value="Genomic_DNA"/>
</dbReference>
<dbReference type="InterPro" id="IPR001851">
    <property type="entry name" value="ABC_transp_permease"/>
</dbReference>
<name>A0A381UFS8_9ZZZZ</name>
<evidence type="ECO:0000313" key="7">
    <source>
        <dbReference type="EMBL" id="SVA27009.1"/>
    </source>
</evidence>
<feature type="transmembrane region" description="Helical" evidence="6">
    <location>
        <begin position="324"/>
        <end position="343"/>
    </location>
</feature>
<dbReference type="GO" id="GO:0005886">
    <property type="term" value="C:plasma membrane"/>
    <property type="evidence" value="ECO:0007669"/>
    <property type="project" value="UniProtKB-SubCell"/>
</dbReference>
<sequence length="383" mass="41945">MSTSNAGFQYSVTRHTRTSRLGLGVAILLCIAFLLGPLWTDKASLELLTLIFAYMVLAQTWNMMAGYGGLVSAGQQAYVGAGGYFLFLFAIGMEINLFAQSDSFSGNLSIHGVNPLVAIVLAGLICAVISIPIAFLMFRLRGAYFAIGTWVIADVCRQLFFQLQHLGGGSGYSLPAKLAKSTYGIDWVKSTLDVKSSLARVIVTYEIATVLMILVMAAIYLILRSRYGLRLAAIRDNERAARSVGINQTAIKYFVYVIAALVTGMTGALIFLNKLRISPDAAFSLQDWTAYVIFIVVIGGLGTMEGPIIGVIVYFVLREFLADFATWYLIILGLTAIVFMLYAPHGIWGMIHNRWGIQLFPVQKRLILHDDLGSSNQTSDNKT</sequence>
<feature type="transmembrane region" description="Helical" evidence="6">
    <location>
        <begin position="21"/>
        <end position="39"/>
    </location>
</feature>
<evidence type="ECO:0000256" key="6">
    <source>
        <dbReference type="SAM" id="Phobius"/>
    </source>
</evidence>
<feature type="transmembrane region" description="Helical" evidence="6">
    <location>
        <begin position="77"/>
        <end position="95"/>
    </location>
</feature>
<keyword evidence="5 6" id="KW-0472">Membrane</keyword>
<evidence type="ECO:0000256" key="2">
    <source>
        <dbReference type="ARBA" id="ARBA00022475"/>
    </source>
</evidence>
<organism evidence="7">
    <name type="scientific">marine metagenome</name>
    <dbReference type="NCBI Taxonomy" id="408172"/>
    <lineage>
        <taxon>unclassified sequences</taxon>
        <taxon>metagenomes</taxon>
        <taxon>ecological metagenomes</taxon>
    </lineage>
</organism>
<feature type="transmembrane region" description="Helical" evidence="6">
    <location>
        <begin position="143"/>
        <end position="161"/>
    </location>
</feature>
<feature type="transmembrane region" description="Helical" evidence="6">
    <location>
        <begin position="292"/>
        <end position="317"/>
    </location>
</feature>
<dbReference type="PANTHER" id="PTHR30482">
    <property type="entry name" value="HIGH-AFFINITY BRANCHED-CHAIN AMINO ACID TRANSPORT SYSTEM PERMEASE"/>
    <property type="match status" value="1"/>
</dbReference>